<gene>
    <name evidence="2" type="ORF">L596_000394</name>
</gene>
<keyword evidence="1" id="KW-0812">Transmembrane</keyword>
<dbReference type="Proteomes" id="UP000298663">
    <property type="component" value="Unassembled WGS sequence"/>
</dbReference>
<comment type="caution">
    <text evidence="2">The sequence shown here is derived from an EMBL/GenBank/DDBJ whole genome shotgun (WGS) entry which is preliminary data.</text>
</comment>
<keyword evidence="1" id="KW-1133">Transmembrane helix</keyword>
<accession>A0A4U8UI88</accession>
<evidence type="ECO:0000313" key="3">
    <source>
        <dbReference type="Proteomes" id="UP000298663"/>
    </source>
</evidence>
<proteinExistence type="predicted"/>
<feature type="transmembrane region" description="Helical" evidence="1">
    <location>
        <begin position="12"/>
        <end position="32"/>
    </location>
</feature>
<protein>
    <submittedName>
        <fullName evidence="2">Uncharacterized protein</fullName>
    </submittedName>
</protein>
<reference evidence="2 3" key="1">
    <citation type="journal article" date="2015" name="Genome Biol.">
        <title>Comparative genomics of Steinernema reveals deeply conserved gene regulatory networks.</title>
        <authorList>
            <person name="Dillman A.R."/>
            <person name="Macchietto M."/>
            <person name="Porter C.F."/>
            <person name="Rogers A."/>
            <person name="Williams B."/>
            <person name="Antoshechkin I."/>
            <person name="Lee M.M."/>
            <person name="Goodwin Z."/>
            <person name="Lu X."/>
            <person name="Lewis E.E."/>
            <person name="Goodrich-Blair H."/>
            <person name="Stock S.P."/>
            <person name="Adams B.J."/>
            <person name="Sternberg P.W."/>
            <person name="Mortazavi A."/>
        </authorList>
    </citation>
    <scope>NUCLEOTIDE SEQUENCE [LARGE SCALE GENOMIC DNA]</scope>
    <source>
        <strain evidence="2 3">ALL</strain>
    </source>
</reference>
<reference evidence="2 3" key="2">
    <citation type="journal article" date="2019" name="G3 (Bethesda)">
        <title>Hybrid Assembly of the Genome of the Entomopathogenic Nematode Steinernema carpocapsae Identifies the X-Chromosome.</title>
        <authorList>
            <person name="Serra L."/>
            <person name="Macchietto M."/>
            <person name="Macias-Munoz A."/>
            <person name="McGill C.J."/>
            <person name="Rodriguez I.M."/>
            <person name="Rodriguez B."/>
            <person name="Murad R."/>
            <person name="Mortazavi A."/>
        </authorList>
    </citation>
    <scope>NUCLEOTIDE SEQUENCE [LARGE SCALE GENOMIC DNA]</scope>
    <source>
        <strain evidence="2 3">ALL</strain>
    </source>
</reference>
<sequence length="107" mass="12396">MLLIYSQPPSFRVWVIATIVALTFTAGLHYGYKVYLSQFSHTWCENKLIEELGNRCPYCYQNCPHEKCRFANDTLAMMTIAINLCCHQGCMSEELDQFCCTESWCDC</sequence>
<dbReference type="EMBL" id="AZBU02000001">
    <property type="protein sequence ID" value="TMS32574.1"/>
    <property type="molecule type" value="Genomic_DNA"/>
</dbReference>
<evidence type="ECO:0000313" key="2">
    <source>
        <dbReference type="EMBL" id="TMS32574.1"/>
    </source>
</evidence>
<dbReference type="AlphaFoldDB" id="A0A4U8UI88"/>
<keyword evidence="1" id="KW-0472">Membrane</keyword>
<keyword evidence="3" id="KW-1185">Reference proteome</keyword>
<organism evidence="2 3">
    <name type="scientific">Steinernema carpocapsae</name>
    <name type="common">Entomopathogenic nematode</name>
    <dbReference type="NCBI Taxonomy" id="34508"/>
    <lineage>
        <taxon>Eukaryota</taxon>
        <taxon>Metazoa</taxon>
        <taxon>Ecdysozoa</taxon>
        <taxon>Nematoda</taxon>
        <taxon>Chromadorea</taxon>
        <taxon>Rhabditida</taxon>
        <taxon>Tylenchina</taxon>
        <taxon>Panagrolaimomorpha</taxon>
        <taxon>Strongyloidoidea</taxon>
        <taxon>Steinernematidae</taxon>
        <taxon>Steinernema</taxon>
    </lineage>
</organism>
<name>A0A4U8UI88_STECR</name>
<evidence type="ECO:0000256" key="1">
    <source>
        <dbReference type="SAM" id="Phobius"/>
    </source>
</evidence>